<proteinExistence type="predicted"/>
<evidence type="ECO:0000259" key="2">
    <source>
        <dbReference type="Pfam" id="PF12010"/>
    </source>
</evidence>
<evidence type="ECO:0000313" key="3">
    <source>
        <dbReference type="EMBL" id="CAH1192469.1"/>
    </source>
</evidence>
<protein>
    <recommendedName>
        <fullName evidence="2">DUF3502 domain-containing protein</fullName>
    </recommendedName>
</protein>
<dbReference type="PROSITE" id="PS51257">
    <property type="entry name" value="PROKAR_LIPOPROTEIN"/>
    <property type="match status" value="1"/>
</dbReference>
<feature type="domain" description="DUF3502" evidence="2">
    <location>
        <begin position="422"/>
        <end position="490"/>
    </location>
</feature>
<dbReference type="Gene3D" id="3.40.190.10">
    <property type="entry name" value="Periplasmic binding protein-like II"/>
    <property type="match status" value="1"/>
</dbReference>
<dbReference type="SUPFAM" id="SSF53850">
    <property type="entry name" value="Periplasmic binding protein-like II"/>
    <property type="match status" value="1"/>
</dbReference>
<dbReference type="EMBL" id="CAKMMW010000001">
    <property type="protein sequence ID" value="CAH1192469.1"/>
    <property type="molecule type" value="Genomic_DNA"/>
</dbReference>
<dbReference type="InterPro" id="IPR050490">
    <property type="entry name" value="Bact_solute-bd_prot1"/>
</dbReference>
<feature type="signal peptide" evidence="1">
    <location>
        <begin position="1"/>
        <end position="23"/>
    </location>
</feature>
<dbReference type="RefSeq" id="WP_236284153.1">
    <property type="nucleotide sequence ID" value="NZ_CAKMMW010000001.1"/>
</dbReference>
<accession>A0ABN8FUB2</accession>
<evidence type="ECO:0000313" key="4">
    <source>
        <dbReference type="Proteomes" id="UP000838821"/>
    </source>
</evidence>
<dbReference type="InterPro" id="IPR022627">
    <property type="entry name" value="DUF3502"/>
</dbReference>
<dbReference type="PANTHER" id="PTHR43649:SF17">
    <property type="entry name" value="ABC TRANSPORTER SOLUTE BINDING PROTEIN-SUGAR TRANSPORT"/>
    <property type="match status" value="1"/>
</dbReference>
<organism evidence="3 4">
    <name type="scientific">Paenibacillus allorhizoplanae</name>
    <dbReference type="NCBI Taxonomy" id="2905648"/>
    <lineage>
        <taxon>Bacteria</taxon>
        <taxon>Bacillati</taxon>
        <taxon>Bacillota</taxon>
        <taxon>Bacilli</taxon>
        <taxon>Bacillales</taxon>
        <taxon>Paenibacillaceae</taxon>
        <taxon>Paenibacillus</taxon>
    </lineage>
</organism>
<feature type="chain" id="PRO_5047474672" description="DUF3502 domain-containing protein" evidence="1">
    <location>
        <begin position="24"/>
        <end position="493"/>
    </location>
</feature>
<sequence>MVNRKRKMTVALTSILTIGALLAGCSTNTDKPSSTSTAQASVSQKPEELKPVKLVWYLRSAEPKNGAAVMQKANEIINEKIKATVEFKYVAPADYDKKMQLVMSSGEEYDIAFTASWVNNYVNNVSKGAYIPLDDLLAKYPDLTNMFKKEIWDAVKVNGKTYGVPNNQIMGDQPGFWLKKDLADKYKIDLTKVKSLNDLTPVLQTIKDGEPGISALRDGNGINVAYNDVVSLVVDTFVVDTKTWKVTNQYEQMAPQFKLMRDWYQKGFFPQDVATLKDELSLIKAGKVFSRYSRQKPGVDAELKASYGFDVVNFTTGPSVISKSAVTSTLNAISTTSKNPDRAMMLINLIDTNKELFNLLKFGLEGQDYTKVSANRIEPKANAYSVPGWLFGNEFNSFVVPGQPDDVWDQTKKLNDTSVVDPAIGFTFDRTNVENELAQLTAVTTEFKPILINGLDDPDKMMKLYTDKRKAAGQDKVLAEIQKQVDAWRKTQK</sequence>
<dbReference type="Pfam" id="PF12010">
    <property type="entry name" value="DUF3502"/>
    <property type="match status" value="1"/>
</dbReference>
<keyword evidence="4" id="KW-1185">Reference proteome</keyword>
<name>A0ABN8FUB2_9BACL</name>
<evidence type="ECO:0000256" key="1">
    <source>
        <dbReference type="SAM" id="SignalP"/>
    </source>
</evidence>
<dbReference type="PANTHER" id="PTHR43649">
    <property type="entry name" value="ARABINOSE-BINDING PROTEIN-RELATED"/>
    <property type="match status" value="1"/>
</dbReference>
<gene>
    <name evidence="3" type="ORF">PAECIP111891_00315</name>
</gene>
<comment type="caution">
    <text evidence="3">The sequence shown here is derived from an EMBL/GenBank/DDBJ whole genome shotgun (WGS) entry which is preliminary data.</text>
</comment>
<dbReference type="Proteomes" id="UP000838821">
    <property type="component" value="Unassembled WGS sequence"/>
</dbReference>
<keyword evidence="1" id="KW-0732">Signal</keyword>
<reference evidence="3" key="1">
    <citation type="submission" date="2022-01" db="EMBL/GenBank/DDBJ databases">
        <authorList>
            <person name="Criscuolo A."/>
        </authorList>
    </citation>
    <scope>NUCLEOTIDE SEQUENCE</scope>
    <source>
        <strain evidence="3">CIP111891</strain>
    </source>
</reference>